<evidence type="ECO:0000256" key="1">
    <source>
        <dbReference type="SAM" id="Phobius"/>
    </source>
</evidence>
<name>A0A833SE40_9HYME</name>
<accession>A0A833SE40</accession>
<keyword evidence="1" id="KW-0472">Membrane</keyword>
<feature type="transmembrane region" description="Helical" evidence="1">
    <location>
        <begin position="42"/>
        <end position="60"/>
    </location>
</feature>
<gene>
    <name evidence="2" type="ORF">E2986_11680</name>
</gene>
<keyword evidence="3" id="KW-1185">Reference proteome</keyword>
<keyword evidence="1" id="KW-1133">Transmembrane helix</keyword>
<proteinExistence type="predicted"/>
<comment type="caution">
    <text evidence="2">The sequence shown here is derived from an EMBL/GenBank/DDBJ whole genome shotgun (WGS) entry which is preliminary data.</text>
</comment>
<evidence type="ECO:0000313" key="2">
    <source>
        <dbReference type="EMBL" id="KAF3430101.1"/>
    </source>
</evidence>
<reference evidence="2" key="1">
    <citation type="submission" date="2019-11" db="EMBL/GenBank/DDBJ databases">
        <title>The nuclear and mitochondrial genomes of Frieseomelitta varia - a highly eusocial stingless bee (Meliponini) with a permanently sterile worker caste.</title>
        <authorList>
            <person name="Freitas F.C.P."/>
            <person name="Lourenco A.P."/>
            <person name="Nunes F.M.F."/>
            <person name="Paschoal A.R."/>
            <person name="Abreu F.C.P."/>
            <person name="Barbin F.O."/>
            <person name="Bataglia L."/>
            <person name="Cardoso-Junior C.A.M."/>
            <person name="Cervoni M.S."/>
            <person name="Silva S.R."/>
            <person name="Dalarmi F."/>
            <person name="Del Lama M.A."/>
            <person name="Depintor T.S."/>
            <person name="Ferreira K.M."/>
            <person name="Goria P.S."/>
            <person name="Jaskot M.C."/>
            <person name="Lago D.C."/>
            <person name="Luna-Lucena D."/>
            <person name="Moda L.M."/>
            <person name="Nascimento L."/>
            <person name="Pedrino M."/>
            <person name="Rabico F.O."/>
            <person name="Sanches F.C."/>
            <person name="Santos D.E."/>
            <person name="Santos C.G."/>
            <person name="Vieira J."/>
            <person name="Lopes T.F."/>
            <person name="Barchuk A.R."/>
            <person name="Hartfelder K."/>
            <person name="Simoes Z.L.P."/>
            <person name="Bitondi M.M.G."/>
            <person name="Pinheiro D.G."/>
        </authorList>
    </citation>
    <scope>NUCLEOTIDE SEQUENCE</scope>
    <source>
        <strain evidence="2">USP_RPSP 00005682</strain>
        <tissue evidence="2">Whole individual</tissue>
    </source>
</reference>
<evidence type="ECO:0000313" key="3">
    <source>
        <dbReference type="Proteomes" id="UP000655588"/>
    </source>
</evidence>
<sequence>MKIFDPTTDRFPKFSIRYRKGDCVNRVAQKILAKMRNNEGSVLYLLLVLILCAEVCMTSARHLIKKRNYSDQSVRGYLAEIR</sequence>
<dbReference type="EMBL" id="WNWW01000131">
    <property type="protein sequence ID" value="KAF3430101.1"/>
    <property type="molecule type" value="Genomic_DNA"/>
</dbReference>
<protein>
    <submittedName>
        <fullName evidence="2">Uncharacterized protein</fullName>
    </submittedName>
</protein>
<keyword evidence="1" id="KW-0812">Transmembrane</keyword>
<dbReference type="AlphaFoldDB" id="A0A833SE40"/>
<organism evidence="2 3">
    <name type="scientific">Frieseomelitta varia</name>
    <dbReference type="NCBI Taxonomy" id="561572"/>
    <lineage>
        <taxon>Eukaryota</taxon>
        <taxon>Metazoa</taxon>
        <taxon>Ecdysozoa</taxon>
        <taxon>Arthropoda</taxon>
        <taxon>Hexapoda</taxon>
        <taxon>Insecta</taxon>
        <taxon>Pterygota</taxon>
        <taxon>Neoptera</taxon>
        <taxon>Endopterygota</taxon>
        <taxon>Hymenoptera</taxon>
        <taxon>Apocrita</taxon>
        <taxon>Aculeata</taxon>
        <taxon>Apoidea</taxon>
        <taxon>Anthophila</taxon>
        <taxon>Apidae</taxon>
        <taxon>Frieseomelitta</taxon>
    </lineage>
</organism>
<dbReference type="Proteomes" id="UP000655588">
    <property type="component" value="Unassembled WGS sequence"/>
</dbReference>